<reference evidence="2 3" key="1">
    <citation type="submission" date="2023-11" db="EMBL/GenBank/DDBJ databases">
        <authorList>
            <person name="Okamura Y."/>
        </authorList>
    </citation>
    <scope>NUCLEOTIDE SEQUENCE [LARGE SCALE GENOMIC DNA]</scope>
</reference>
<gene>
    <name evidence="2" type="ORF">LNINA_LOCUS5718</name>
</gene>
<proteinExistence type="predicted"/>
<feature type="compositionally biased region" description="Pro residues" evidence="1">
    <location>
        <begin position="217"/>
        <end position="227"/>
    </location>
</feature>
<name>A0AAV1J9J9_9NEOP</name>
<feature type="compositionally biased region" description="Basic and acidic residues" evidence="1">
    <location>
        <begin position="390"/>
        <end position="401"/>
    </location>
</feature>
<evidence type="ECO:0000313" key="2">
    <source>
        <dbReference type="EMBL" id="CAK1546120.1"/>
    </source>
</evidence>
<comment type="caution">
    <text evidence="2">The sequence shown here is derived from an EMBL/GenBank/DDBJ whole genome shotgun (WGS) entry which is preliminary data.</text>
</comment>
<feature type="compositionally biased region" description="Acidic residues" evidence="1">
    <location>
        <begin position="441"/>
        <end position="456"/>
    </location>
</feature>
<feature type="region of interest" description="Disordered" evidence="1">
    <location>
        <begin position="1"/>
        <end position="64"/>
    </location>
</feature>
<sequence>MQSTRESSRQKRNIKRRNSRKKSLSPSDLKCVDAKTENKLGRRTLSEGSMKVKHRKSNVQRTLTHPISSDFVVPVDNVFCAIKEPVPPESDESHVPPTSSDRDTEDDARAPKPPVARPRWDSGSEMDSLVSIAVRKASARRRRTSANPDWGVNSEPGEVSEPEAGRMRPEDYRLVFLSSDSSCREDTEDSASTASSAAPPAPDDCDWDYFEPGAAAAPPPPPQPPKHTPQDCQKACSCGAEPRFVAVPVPVPVPVPAALWPALLAFAPQTPPTPHWNTYPGFPPLDAAAIARITTAAAVAVTAAATANSLPRNRLEMTVERTDKAIQSELQTLEPRDNDKSDNSIEHSVQHETSDDIKVIAEDVDTETMPDHLDAEKAFPSSNESAESSDSEKGVARRSYDLRSAAPEEPPTSDEDSDDSGGGGGQFSRVFVVNPASSSSENEDNADSSGIDCDDSDDKKSDSLEIVAREVALQNDIHDYQEDACSNNNVVVLQSVNFTEEYSLFPFQNQRNSESENIANFRDKSMLMSETNEEYNSFNDAYCSDRDLSNYDSLNQNVQSASSSDVIECDSLDNSCNFDCNIKVSVDLPTDTCNTERISNPAPNVLITKPAPSPEPKYEDSNNSSSPPIQKIDLFKGIERTLSELLKKELMEDRGEEKMHISRPVCVETEGARAHL</sequence>
<feature type="compositionally biased region" description="Basic and acidic residues" evidence="1">
    <location>
        <begin position="334"/>
        <end position="357"/>
    </location>
</feature>
<organism evidence="2 3">
    <name type="scientific">Leptosia nina</name>
    <dbReference type="NCBI Taxonomy" id="320188"/>
    <lineage>
        <taxon>Eukaryota</taxon>
        <taxon>Metazoa</taxon>
        <taxon>Ecdysozoa</taxon>
        <taxon>Arthropoda</taxon>
        <taxon>Hexapoda</taxon>
        <taxon>Insecta</taxon>
        <taxon>Pterygota</taxon>
        <taxon>Neoptera</taxon>
        <taxon>Endopterygota</taxon>
        <taxon>Lepidoptera</taxon>
        <taxon>Glossata</taxon>
        <taxon>Ditrysia</taxon>
        <taxon>Papilionoidea</taxon>
        <taxon>Pieridae</taxon>
        <taxon>Pierinae</taxon>
        <taxon>Leptosia</taxon>
    </lineage>
</organism>
<protein>
    <submittedName>
        <fullName evidence="2">Uncharacterized protein</fullName>
    </submittedName>
</protein>
<dbReference type="AlphaFoldDB" id="A0AAV1J9J9"/>
<dbReference type="Proteomes" id="UP001497472">
    <property type="component" value="Unassembled WGS sequence"/>
</dbReference>
<evidence type="ECO:0000313" key="3">
    <source>
        <dbReference type="Proteomes" id="UP001497472"/>
    </source>
</evidence>
<feature type="region of interest" description="Disordered" evidence="1">
    <location>
        <begin position="375"/>
        <end position="461"/>
    </location>
</feature>
<feature type="region of interest" description="Disordered" evidence="1">
    <location>
        <begin position="83"/>
        <end position="235"/>
    </location>
</feature>
<feature type="compositionally biased region" description="Basic residues" evidence="1">
    <location>
        <begin position="10"/>
        <end position="23"/>
    </location>
</feature>
<feature type="region of interest" description="Disordered" evidence="1">
    <location>
        <begin position="606"/>
        <end position="630"/>
    </location>
</feature>
<feature type="compositionally biased region" description="Basic and acidic residues" evidence="1">
    <location>
        <begin position="30"/>
        <end position="40"/>
    </location>
</feature>
<feature type="region of interest" description="Disordered" evidence="1">
    <location>
        <begin position="319"/>
        <end position="357"/>
    </location>
</feature>
<accession>A0AAV1J9J9</accession>
<dbReference type="EMBL" id="CAVLEF010000007">
    <property type="protein sequence ID" value="CAK1546120.1"/>
    <property type="molecule type" value="Genomic_DNA"/>
</dbReference>
<keyword evidence="3" id="KW-1185">Reference proteome</keyword>
<evidence type="ECO:0000256" key="1">
    <source>
        <dbReference type="SAM" id="MobiDB-lite"/>
    </source>
</evidence>
<feature type="compositionally biased region" description="Basic and acidic residues" evidence="1">
    <location>
        <begin position="163"/>
        <end position="173"/>
    </location>
</feature>